<feature type="compositionally biased region" description="Polar residues" evidence="1">
    <location>
        <begin position="168"/>
        <end position="177"/>
    </location>
</feature>
<organism evidence="4 5">
    <name type="scientific">Zopfia rhizophila CBS 207.26</name>
    <dbReference type="NCBI Taxonomy" id="1314779"/>
    <lineage>
        <taxon>Eukaryota</taxon>
        <taxon>Fungi</taxon>
        <taxon>Dikarya</taxon>
        <taxon>Ascomycota</taxon>
        <taxon>Pezizomycotina</taxon>
        <taxon>Dothideomycetes</taxon>
        <taxon>Dothideomycetes incertae sedis</taxon>
        <taxon>Zopfiaceae</taxon>
        <taxon>Zopfia</taxon>
    </lineage>
</organism>
<name>A0A6A6EDX5_9PEZI</name>
<reference evidence="4" key="1">
    <citation type="journal article" date="2020" name="Stud. Mycol.">
        <title>101 Dothideomycetes genomes: a test case for predicting lifestyles and emergence of pathogens.</title>
        <authorList>
            <person name="Haridas S."/>
            <person name="Albert R."/>
            <person name="Binder M."/>
            <person name="Bloem J."/>
            <person name="Labutti K."/>
            <person name="Salamov A."/>
            <person name="Andreopoulos B."/>
            <person name="Baker S."/>
            <person name="Barry K."/>
            <person name="Bills G."/>
            <person name="Bluhm B."/>
            <person name="Cannon C."/>
            <person name="Castanera R."/>
            <person name="Culley D."/>
            <person name="Daum C."/>
            <person name="Ezra D."/>
            <person name="Gonzalez J."/>
            <person name="Henrissat B."/>
            <person name="Kuo A."/>
            <person name="Liang C."/>
            <person name="Lipzen A."/>
            <person name="Lutzoni F."/>
            <person name="Magnuson J."/>
            <person name="Mondo S."/>
            <person name="Nolan M."/>
            <person name="Ohm R."/>
            <person name="Pangilinan J."/>
            <person name="Park H.-J."/>
            <person name="Ramirez L."/>
            <person name="Alfaro M."/>
            <person name="Sun H."/>
            <person name="Tritt A."/>
            <person name="Yoshinaga Y."/>
            <person name="Zwiers L.-H."/>
            <person name="Turgeon B."/>
            <person name="Goodwin S."/>
            <person name="Spatafora J."/>
            <person name="Crous P."/>
            <person name="Grigoriev I."/>
        </authorList>
    </citation>
    <scope>NUCLEOTIDE SEQUENCE</scope>
    <source>
        <strain evidence="4">CBS 207.26</strain>
    </source>
</reference>
<feature type="transmembrane region" description="Helical" evidence="2">
    <location>
        <begin position="211"/>
        <end position="235"/>
    </location>
</feature>
<accession>A0A6A6EDX5</accession>
<evidence type="ECO:0000256" key="2">
    <source>
        <dbReference type="SAM" id="Phobius"/>
    </source>
</evidence>
<keyword evidence="2" id="KW-0812">Transmembrane</keyword>
<dbReference type="Proteomes" id="UP000800200">
    <property type="component" value="Unassembled WGS sequence"/>
</dbReference>
<evidence type="ECO:0000313" key="5">
    <source>
        <dbReference type="Proteomes" id="UP000800200"/>
    </source>
</evidence>
<sequence length="296" mass="31529">MHIGFLHSFLLLLAFISLLSTSSARSPAVLVKQNHASRSISSFGGFALIVPSCPSGTSNCDTRGCCPTGTTCHKSSSSSREWTPHCCPSDTDCYPTLLSVPTCAHPSWSLYNTTVGKDYFCCPPGWLGVNPAERGYNKYGSCVPANTAVAPSVRAVLISTARKAVPTSKVSPSQHTRSSLAKSSTATTKITLQTPTSFNNKPKSSYTGFDAVTIGGIIGGMAFLLLGVLVTGLCMHRHKKRRNQRMLDEATASKSGSKNGSLKSIVVTKEIQRNVTPVVVGDLDGGQVRFELKRGR</sequence>
<keyword evidence="5" id="KW-1185">Reference proteome</keyword>
<keyword evidence="2" id="KW-0472">Membrane</keyword>
<evidence type="ECO:0000256" key="3">
    <source>
        <dbReference type="SAM" id="SignalP"/>
    </source>
</evidence>
<dbReference type="EMBL" id="ML994619">
    <property type="protein sequence ID" value="KAF2190217.1"/>
    <property type="molecule type" value="Genomic_DNA"/>
</dbReference>
<keyword evidence="2" id="KW-1133">Transmembrane helix</keyword>
<proteinExistence type="predicted"/>
<evidence type="ECO:0000256" key="1">
    <source>
        <dbReference type="SAM" id="MobiDB-lite"/>
    </source>
</evidence>
<gene>
    <name evidence="4" type="ORF">K469DRAFT_25877</name>
</gene>
<feature type="region of interest" description="Disordered" evidence="1">
    <location>
        <begin position="166"/>
        <end position="186"/>
    </location>
</feature>
<feature type="signal peptide" evidence="3">
    <location>
        <begin position="1"/>
        <end position="24"/>
    </location>
</feature>
<dbReference type="AlphaFoldDB" id="A0A6A6EDX5"/>
<protein>
    <submittedName>
        <fullName evidence="4">Uncharacterized protein</fullName>
    </submittedName>
</protein>
<dbReference type="OrthoDB" id="3557681at2759"/>
<feature type="chain" id="PRO_5025343487" evidence="3">
    <location>
        <begin position="25"/>
        <end position="296"/>
    </location>
</feature>
<evidence type="ECO:0000313" key="4">
    <source>
        <dbReference type="EMBL" id="KAF2190217.1"/>
    </source>
</evidence>
<keyword evidence="3" id="KW-0732">Signal</keyword>